<dbReference type="CDD" id="cd18808">
    <property type="entry name" value="SF1_C_Upf1"/>
    <property type="match status" value="1"/>
</dbReference>
<accession>A0A096P7D5</accession>
<keyword evidence="5" id="KW-0067">ATP-binding</keyword>
<evidence type="ECO:0000313" key="10">
    <source>
        <dbReference type="Proteomes" id="UP000009170"/>
    </source>
</evidence>
<dbReference type="PANTHER" id="PTHR43788:SF13">
    <property type="entry name" value="REGULATOR OF NONSENSE TRANSCRIPTS 1"/>
    <property type="match status" value="1"/>
</dbReference>
<feature type="domain" description="DNA2/NAM7 helicase-like C-terminal" evidence="8">
    <location>
        <begin position="585"/>
        <end position="790"/>
    </location>
</feature>
<reference evidence="10" key="1">
    <citation type="journal article" date="2006" name="Proc. Natl. Acad. Sci. U.S.A.">
        <title>Genome analysis of the smallest free-living eukaryote Ostreococcus tauri unveils many unique features.</title>
        <authorList>
            <person name="Derelle E."/>
            <person name="Ferraz C."/>
            <person name="Rombauts S."/>
            <person name="Rouze P."/>
            <person name="Worden A.Z."/>
            <person name="Robbens S."/>
            <person name="Partensky F."/>
            <person name="Degroeve S."/>
            <person name="Echeynie S."/>
            <person name="Cooke R."/>
            <person name="Saeys Y."/>
            <person name="Wuyts J."/>
            <person name="Jabbari K."/>
            <person name="Bowler C."/>
            <person name="Panaud O."/>
            <person name="Piegu B."/>
            <person name="Ball S.G."/>
            <person name="Ral J.-P."/>
            <person name="Bouget F.-Y."/>
            <person name="Piganeau G."/>
            <person name="De Baets B."/>
            <person name="Picard A."/>
            <person name="Delseny M."/>
            <person name="Demaille J."/>
            <person name="Van de Peer Y."/>
            <person name="Moreau H."/>
        </authorList>
    </citation>
    <scope>NUCLEOTIDE SEQUENCE [LARGE SCALE GENOMIC DNA]</scope>
    <source>
        <strain evidence="10">OTTH 0595 / CCAP 157/2 / RCC745</strain>
    </source>
</reference>
<feature type="compositionally biased region" description="Basic and acidic residues" evidence="6">
    <location>
        <begin position="20"/>
        <end position="29"/>
    </location>
</feature>
<dbReference type="RefSeq" id="XP_003082615.2">
    <property type="nucleotide sequence ID" value="XM_003082567.2"/>
</dbReference>
<feature type="domain" description="DNA2/NAM7 helicase helicase" evidence="7">
    <location>
        <begin position="497"/>
        <end position="578"/>
    </location>
</feature>
<dbReference type="GO" id="GO:0043139">
    <property type="term" value="F:5'-3' DNA helicase activity"/>
    <property type="evidence" value="ECO:0007669"/>
    <property type="project" value="TreeGrafter"/>
</dbReference>
<dbReference type="InterPro" id="IPR047187">
    <property type="entry name" value="SF1_C_Upf1"/>
</dbReference>
<evidence type="ECO:0000259" key="7">
    <source>
        <dbReference type="Pfam" id="PF13086"/>
    </source>
</evidence>
<organism evidence="9 10">
    <name type="scientific">Ostreococcus tauri</name>
    <name type="common">Marine green alga</name>
    <dbReference type="NCBI Taxonomy" id="70448"/>
    <lineage>
        <taxon>Eukaryota</taxon>
        <taxon>Viridiplantae</taxon>
        <taxon>Chlorophyta</taxon>
        <taxon>Mamiellophyceae</taxon>
        <taxon>Mamiellales</taxon>
        <taxon>Bathycoccaceae</taxon>
        <taxon>Ostreococcus</taxon>
    </lineage>
</organism>
<evidence type="ECO:0000259" key="8">
    <source>
        <dbReference type="Pfam" id="PF13087"/>
    </source>
</evidence>
<dbReference type="GO" id="GO:0005694">
    <property type="term" value="C:chromosome"/>
    <property type="evidence" value="ECO:0007669"/>
    <property type="project" value="UniProtKB-ARBA"/>
</dbReference>
<feature type="compositionally biased region" description="Low complexity" evidence="6">
    <location>
        <begin position="34"/>
        <end position="43"/>
    </location>
</feature>
<dbReference type="InterPro" id="IPR041677">
    <property type="entry name" value="DNA2/NAM7_AAA_11"/>
</dbReference>
<proteinExistence type="inferred from homology"/>
<gene>
    <name evidence="9" type="ORF">OT_ostta13g01390</name>
</gene>
<dbReference type="Proteomes" id="UP000009170">
    <property type="component" value="Unassembled WGS sequence"/>
</dbReference>
<comment type="similarity">
    <text evidence="1">Belongs to the DNA2/NAM7 helicase family.</text>
</comment>
<dbReference type="KEGG" id="ota:OT_ostta13g01390"/>
<dbReference type="AlphaFoldDB" id="A0A096P7D5"/>
<dbReference type="GO" id="GO:0005524">
    <property type="term" value="F:ATP binding"/>
    <property type="evidence" value="ECO:0007669"/>
    <property type="project" value="UniProtKB-KW"/>
</dbReference>
<evidence type="ECO:0000256" key="5">
    <source>
        <dbReference type="ARBA" id="ARBA00022840"/>
    </source>
</evidence>
<dbReference type="InterPro" id="IPR041679">
    <property type="entry name" value="DNA2/NAM7-like_C"/>
</dbReference>
<evidence type="ECO:0000256" key="1">
    <source>
        <dbReference type="ARBA" id="ARBA00007913"/>
    </source>
</evidence>
<comment type="caution">
    <text evidence="9">The sequence shown here is derived from an EMBL/GenBank/DDBJ whole genome shotgun (WGS) entry which is preliminary data.</text>
</comment>
<evidence type="ECO:0000256" key="6">
    <source>
        <dbReference type="SAM" id="MobiDB-lite"/>
    </source>
</evidence>
<dbReference type="GO" id="GO:0016787">
    <property type="term" value="F:hydrolase activity"/>
    <property type="evidence" value="ECO:0007669"/>
    <property type="project" value="UniProtKB-KW"/>
</dbReference>
<dbReference type="EMBL" id="CAID01000013">
    <property type="protein sequence ID" value="CEG00101.1"/>
    <property type="molecule type" value="Genomic_DNA"/>
</dbReference>
<dbReference type="STRING" id="70448.A0A096P7D5"/>
<keyword evidence="2" id="KW-0547">Nucleotide-binding</keyword>
<dbReference type="Pfam" id="PF13086">
    <property type="entry name" value="AAA_11"/>
    <property type="match status" value="2"/>
</dbReference>
<dbReference type="InterPro" id="IPR027417">
    <property type="entry name" value="P-loop_NTPase"/>
</dbReference>
<sequence length="822" mass="89050">MDASESSRGRARRAARGRRQRGESEETGSRARARTAAETTRATRAVKRRTAVRDLTETPTAAEETITYGKAASRDPRKAAEEREKLWARLGATKNGASGTSYAHLLDGGARAHGGSAASTSGTRSRGSNRAALRLGFAAHRERFAKGLKCELEEEMALSEKRLNTWTLERLVSEGYAILGMRARYEGMLQRDALVRLTIPFADASDMSPLGRELPYHRFTTGDMVQMSEGDEHDAAGGITGVVALRSMHFITVAVHEDDLARLIETGSKWRVDLSANTVAHDRSLAALVAFSEPGGMPGSSAAPRRTDDRKSSTSYSILQRALLGVPDENGTLEQLANMPPQWAGKEQKQNLAAAIKLVRDPLNPSQRVAVKSATSSSLAVWQGPPGTGKTRTLIAYIGAAVHLASIQRRRGKGPVVLASAASNVAVDNILEGLAKEKFVIDGRPLRVVRLGAPAKVQPWLQELTLDAQIAQHPLGRQAAAMRDAIRGLSGPAYARQRKQATQLELTAAKSILKSVDVVCSTCVGAGDDLLEDLTFPVTVLDEATQCTEPAALIALSKALSAVLVGDSRQLPPTVVSRDAVDAGLQISIFERMERLGVKVSLLDLQYRMHPLIAEFPSQAFYSGKVGSAPTPQDRPIVPGVAWPKPNVPVVFLEINDAECRAPDGNSLYNVEEAKTAITVVKKILASGDLAGPGDIGVISPYAAQVRLLQEEYGVLGTAKRNYLDYTDEDKMKELEIRSVDGFQGREKEVIVLCTVRSNTGGGIGFVDDPRRLNVGITRARRGLIVLGNRRTLSTNEIWRKWFKWIDQYGCALGDYKNFIGR</sequence>
<feature type="region of interest" description="Disordered" evidence="6">
    <location>
        <begin position="1"/>
        <end position="80"/>
    </location>
</feature>
<keyword evidence="4" id="KW-0347">Helicase</keyword>
<keyword evidence="10" id="KW-1185">Reference proteome</keyword>
<dbReference type="Gene3D" id="2.40.30.270">
    <property type="match status" value="1"/>
</dbReference>
<feature type="compositionally biased region" description="Low complexity" evidence="6">
    <location>
        <begin position="57"/>
        <end position="67"/>
    </location>
</feature>
<evidence type="ECO:0000256" key="4">
    <source>
        <dbReference type="ARBA" id="ARBA00022806"/>
    </source>
</evidence>
<feature type="compositionally biased region" description="Basic residues" evidence="6">
    <location>
        <begin position="9"/>
        <end position="19"/>
    </location>
</feature>
<protein>
    <submittedName>
        <fullName evidence="9">P-loop containing nucleoside triphosphate hydrolase</fullName>
    </submittedName>
</protein>
<keyword evidence="3 9" id="KW-0378">Hydrolase</keyword>
<reference evidence="9 10" key="2">
    <citation type="journal article" date="2014" name="BMC Genomics">
        <title>An improved genome of the model marine alga Ostreococcus tauri unfolds by assessing Illumina de novo assemblies.</title>
        <authorList>
            <person name="Blanc-Mathieu R."/>
            <person name="Verhelst B."/>
            <person name="Derelle E."/>
            <person name="Rombauts S."/>
            <person name="Bouget F.Y."/>
            <person name="Carre I."/>
            <person name="Chateau A."/>
            <person name="Eyre-Walker A."/>
            <person name="Grimsley N."/>
            <person name="Moreau H."/>
            <person name="Piegu B."/>
            <person name="Rivals E."/>
            <person name="Schackwitz W."/>
            <person name="Van de Peer Y."/>
            <person name="Piganeau G."/>
        </authorList>
    </citation>
    <scope>NUCLEOTIDE SEQUENCE [LARGE SCALE GENOMIC DNA]</scope>
    <source>
        <strain evidence="10">OTTH 0595 / CCAP 157/2 / RCC745</strain>
    </source>
</reference>
<name>A0A096P7D5_OSTTA</name>
<dbReference type="PANTHER" id="PTHR43788">
    <property type="entry name" value="DNA2/NAM7 HELICASE FAMILY MEMBER"/>
    <property type="match status" value="1"/>
</dbReference>
<dbReference type="InParanoid" id="A0A096P7D5"/>
<feature type="domain" description="DNA2/NAM7 helicase helicase" evidence="7">
    <location>
        <begin position="363"/>
        <end position="486"/>
    </location>
</feature>
<evidence type="ECO:0000256" key="3">
    <source>
        <dbReference type="ARBA" id="ARBA00022801"/>
    </source>
</evidence>
<dbReference type="OrthoDB" id="6513042at2759"/>
<dbReference type="GeneID" id="9835707"/>
<dbReference type="SUPFAM" id="SSF52540">
    <property type="entry name" value="P-loop containing nucleoside triphosphate hydrolases"/>
    <property type="match status" value="1"/>
</dbReference>
<dbReference type="Gene3D" id="3.40.50.300">
    <property type="entry name" value="P-loop containing nucleotide triphosphate hydrolases"/>
    <property type="match status" value="2"/>
</dbReference>
<dbReference type="Pfam" id="PF13087">
    <property type="entry name" value="AAA_12"/>
    <property type="match status" value="1"/>
</dbReference>
<evidence type="ECO:0000313" key="9">
    <source>
        <dbReference type="EMBL" id="CEG00101.1"/>
    </source>
</evidence>
<dbReference type="FunFam" id="3.40.50.300:FF:000326">
    <property type="entry name" value="P-loop containing nucleoside triphosphate hydrolase"/>
    <property type="match status" value="1"/>
</dbReference>
<dbReference type="InterPro" id="IPR050534">
    <property type="entry name" value="Coronavir_polyprotein_1ab"/>
</dbReference>
<evidence type="ECO:0000256" key="2">
    <source>
        <dbReference type="ARBA" id="ARBA00022741"/>
    </source>
</evidence>